<gene>
    <name evidence="1" type="ORF">V3328_07005</name>
</gene>
<evidence type="ECO:0000313" key="1">
    <source>
        <dbReference type="EMBL" id="MEJ8571215.1"/>
    </source>
</evidence>
<evidence type="ECO:0000313" key="2">
    <source>
        <dbReference type="Proteomes" id="UP001378188"/>
    </source>
</evidence>
<dbReference type="RefSeq" id="WP_340328918.1">
    <property type="nucleotide sequence ID" value="NZ_JAZHOF010000003.1"/>
</dbReference>
<organism evidence="1 2">
    <name type="scientific">Microbaculum marinum</name>
    <dbReference type="NCBI Taxonomy" id="1764581"/>
    <lineage>
        <taxon>Bacteria</taxon>
        <taxon>Pseudomonadati</taxon>
        <taxon>Pseudomonadota</taxon>
        <taxon>Alphaproteobacteria</taxon>
        <taxon>Hyphomicrobiales</taxon>
        <taxon>Tepidamorphaceae</taxon>
        <taxon>Microbaculum</taxon>
    </lineage>
</organism>
<name>A0AAW9RQN8_9HYPH</name>
<accession>A0AAW9RQN8</accession>
<comment type="caution">
    <text evidence="1">The sequence shown here is derived from an EMBL/GenBank/DDBJ whole genome shotgun (WGS) entry which is preliminary data.</text>
</comment>
<dbReference type="EMBL" id="JAZHOF010000003">
    <property type="protein sequence ID" value="MEJ8571215.1"/>
    <property type="molecule type" value="Genomic_DNA"/>
</dbReference>
<sequence length="255" mass="28553">MGKRKKPAQPRRILILGGAACVHADAAAARALCEFDAVMACNTIIADWPEPIDYAVTLHPDKIEAWYAQRLERQPDTPPELWVHFRRVHKPIRYAHKTTAEIGGTVGLYAVKVARELGFERIVLAGVPIDPEMQHYTGVEPWAGRGADRAELYRIVWRSKLPELRPFVRSMSGWTAERLGMPDPVWLGLEPAPTDEEILGPERVAAIAKMKRGMRTVRKAIEAAMPADDLSALDALHAHYLTAAEHLMRRQVPKP</sequence>
<proteinExistence type="predicted"/>
<protein>
    <submittedName>
        <fullName evidence="1">Uncharacterized protein</fullName>
    </submittedName>
</protein>
<reference evidence="1 2" key="1">
    <citation type="submission" date="2024-02" db="EMBL/GenBank/DDBJ databases">
        <title>Genome analysis and characterization of Microbaculum marinisediminis sp. nov., isolated from marine sediment.</title>
        <authorList>
            <person name="Du Z.-J."/>
            <person name="Ye Y.-Q."/>
            <person name="Zhang Z.-R."/>
            <person name="Yuan S.-M."/>
            <person name="Zhang X.-Y."/>
        </authorList>
    </citation>
    <scope>NUCLEOTIDE SEQUENCE [LARGE SCALE GENOMIC DNA]</scope>
    <source>
        <strain evidence="1 2">SDUM1044001</strain>
    </source>
</reference>
<dbReference type="AlphaFoldDB" id="A0AAW9RQN8"/>
<dbReference type="Proteomes" id="UP001378188">
    <property type="component" value="Unassembled WGS sequence"/>
</dbReference>
<keyword evidence="2" id="KW-1185">Reference proteome</keyword>